<dbReference type="AlphaFoldDB" id="A0A9P7GF75"/>
<gene>
    <name evidence="4" type="ORF">H0H81_003616</name>
</gene>
<evidence type="ECO:0000313" key="4">
    <source>
        <dbReference type="EMBL" id="KAG5649472.1"/>
    </source>
</evidence>
<dbReference type="Pfam" id="PF10551">
    <property type="entry name" value="MULE"/>
    <property type="match status" value="1"/>
</dbReference>
<accession>A0A9P7GF75</accession>
<keyword evidence="1" id="KW-0862">Zinc</keyword>
<comment type="caution">
    <text evidence="4">The sequence shown here is derived from an EMBL/GenBank/DDBJ whole genome shotgun (WGS) entry which is preliminary data.</text>
</comment>
<feature type="compositionally biased region" description="Polar residues" evidence="2">
    <location>
        <begin position="667"/>
        <end position="682"/>
    </location>
</feature>
<evidence type="ECO:0000313" key="5">
    <source>
        <dbReference type="Proteomes" id="UP000717328"/>
    </source>
</evidence>
<keyword evidence="5" id="KW-1185">Reference proteome</keyword>
<keyword evidence="1" id="KW-0863">Zinc-finger</keyword>
<keyword evidence="1" id="KW-0479">Metal-binding</keyword>
<reference evidence="4" key="2">
    <citation type="submission" date="2021-10" db="EMBL/GenBank/DDBJ databases">
        <title>Phylogenomics reveals ancestral predisposition of the termite-cultivated fungus Termitomyces towards a domesticated lifestyle.</title>
        <authorList>
            <person name="Auxier B."/>
            <person name="Grum-Grzhimaylo A."/>
            <person name="Cardenas M.E."/>
            <person name="Lodge J.D."/>
            <person name="Laessoe T."/>
            <person name="Pedersen O."/>
            <person name="Smith M.E."/>
            <person name="Kuyper T.W."/>
            <person name="Franco-Molano E.A."/>
            <person name="Baroni T.J."/>
            <person name="Aanen D.K."/>
        </authorList>
    </citation>
    <scope>NUCLEOTIDE SEQUENCE</scope>
    <source>
        <strain evidence="4">D49</strain>
    </source>
</reference>
<dbReference type="GO" id="GO:0008270">
    <property type="term" value="F:zinc ion binding"/>
    <property type="evidence" value="ECO:0007669"/>
    <property type="project" value="UniProtKB-KW"/>
</dbReference>
<dbReference type="EMBL" id="JABCKI010000968">
    <property type="protein sequence ID" value="KAG5649472.1"/>
    <property type="molecule type" value="Genomic_DNA"/>
</dbReference>
<sequence>MHRYPCQSRLNISCRDGEVSKTRTITIWLKHREPHTPYYNVALPPEAAAIIREHVEWLTPNALASRIKLQFRSVTSNQVHSAWASISETVWKRDRMQIPSAKILLKEYGHEIDLFDLRPPADVEQLAWGMPMIAQRLRGQIVEIGIDAAYKTNSRNLELYTVLAEYDNAGFPLSYCLLSTATSVEINKRKRALEAWAKELREKYGLQPRFVHTDKDMAEISMTRSVWPEAKHQLCWWHLRKAVPQRLTKSALATTAYNADRAHAEFPFIDITFRPTGPANPEDDEGGIPGETAQQVPANTTHTPISDNSLFIRLPGWSQLSIPAVQPAQVSNEEDHIDVDSGEWGSGDCSEAGRRRTFCPKEYQTPIVDMMERHLCAHTLIPGYSAPTPRGIKEWAVRQIYQLCVEWDLREVWRTIKKNYLNHFHNPRVDLLVWILLTKLIPTYYNKLDSLLVNIGRYRDLPSWRKEFKKEWKKCIQAKITLPLNDKYRPDPVRWVCTCPYYVTSRFLLCKHLVQSVHPVHPIFFLEVTRNRKSPFWSHPSLIPLNKPFDAARAQTRLGPNPDLEVSAVSSQSSGGNEDEDDEYPGGDEGDASDEDDVIDTQISNVNFATYDEDMTSLLTTLKDFYSGLEYQKQFRDHRFLDIIQREGAGFLRLANNCLSRERRQNSTRSAAPNTWERTTANAMLYRPRPPRVDANS</sequence>
<evidence type="ECO:0000256" key="1">
    <source>
        <dbReference type="PROSITE-ProRule" id="PRU00325"/>
    </source>
</evidence>
<dbReference type="OrthoDB" id="2661395at2759"/>
<dbReference type="PROSITE" id="PS50966">
    <property type="entry name" value="ZF_SWIM"/>
    <property type="match status" value="1"/>
</dbReference>
<dbReference type="InterPro" id="IPR007527">
    <property type="entry name" value="Znf_SWIM"/>
</dbReference>
<feature type="compositionally biased region" description="Acidic residues" evidence="2">
    <location>
        <begin position="577"/>
        <end position="597"/>
    </location>
</feature>
<evidence type="ECO:0000256" key="2">
    <source>
        <dbReference type="SAM" id="MobiDB-lite"/>
    </source>
</evidence>
<dbReference type="Proteomes" id="UP000717328">
    <property type="component" value="Unassembled WGS sequence"/>
</dbReference>
<proteinExistence type="predicted"/>
<reference evidence="4" key="1">
    <citation type="submission" date="2021-02" db="EMBL/GenBank/DDBJ databases">
        <authorList>
            <person name="Nieuwenhuis M."/>
            <person name="Van De Peppel L.J.J."/>
        </authorList>
    </citation>
    <scope>NUCLEOTIDE SEQUENCE</scope>
    <source>
        <strain evidence="4">D49</strain>
    </source>
</reference>
<feature type="region of interest" description="Disordered" evidence="2">
    <location>
        <begin position="556"/>
        <end position="597"/>
    </location>
</feature>
<organism evidence="4 5">
    <name type="scientific">Sphagnurus paluster</name>
    <dbReference type="NCBI Taxonomy" id="117069"/>
    <lineage>
        <taxon>Eukaryota</taxon>
        <taxon>Fungi</taxon>
        <taxon>Dikarya</taxon>
        <taxon>Basidiomycota</taxon>
        <taxon>Agaricomycotina</taxon>
        <taxon>Agaricomycetes</taxon>
        <taxon>Agaricomycetidae</taxon>
        <taxon>Agaricales</taxon>
        <taxon>Tricholomatineae</taxon>
        <taxon>Lyophyllaceae</taxon>
        <taxon>Sphagnurus</taxon>
    </lineage>
</organism>
<name>A0A9P7GF75_9AGAR</name>
<feature type="domain" description="SWIM-type" evidence="3">
    <location>
        <begin position="478"/>
        <end position="521"/>
    </location>
</feature>
<dbReference type="InterPro" id="IPR018289">
    <property type="entry name" value="MULE_transposase_dom"/>
</dbReference>
<evidence type="ECO:0000259" key="3">
    <source>
        <dbReference type="PROSITE" id="PS50966"/>
    </source>
</evidence>
<protein>
    <recommendedName>
        <fullName evidence="3">SWIM-type domain-containing protein</fullName>
    </recommendedName>
</protein>
<feature type="region of interest" description="Disordered" evidence="2">
    <location>
        <begin position="664"/>
        <end position="697"/>
    </location>
</feature>